<dbReference type="Gene3D" id="1.10.10.60">
    <property type="entry name" value="Homeodomain-like"/>
    <property type="match status" value="1"/>
</dbReference>
<dbReference type="RefSeq" id="WP_080071354.1">
    <property type="nucleotide sequence ID" value="NZ_MYQL01000031.1"/>
</dbReference>
<evidence type="ECO:0000256" key="1">
    <source>
        <dbReference type="ARBA" id="ARBA00023015"/>
    </source>
</evidence>
<proteinExistence type="predicted"/>
<gene>
    <name evidence="5" type="ORF">DON26_04905</name>
</gene>
<comment type="caution">
    <text evidence="5">The sequence shown here is derived from an EMBL/GenBank/DDBJ whole genome shotgun (WGS) entry which is preliminary data.</text>
</comment>
<name>A0A5T7Y7T1_SALER</name>
<dbReference type="AlphaFoldDB" id="A0A5T7Y7T1"/>
<dbReference type="PROSITE" id="PS00041">
    <property type="entry name" value="HTH_ARAC_FAMILY_1"/>
    <property type="match status" value="1"/>
</dbReference>
<dbReference type="InterPro" id="IPR020449">
    <property type="entry name" value="Tscrpt_reg_AraC-type_HTH"/>
</dbReference>
<sequence length="282" mass="32124">MLQIFTSNAVKYNKLLFENKTKAQHIKNVHVLRSTLLKLTHGKIVITNAFGHAFSEVGPAMLFIGKNQEINIELQHVDSKLLFSIVEIDSCSMKTACDVFMKNRTSHFIESDNCNLRIMSAPIPPGGEDVFESLINNHSNNSSNVNFFSLIFILSSFLECVGVVELFYGSMRDLWNEKVYNIISTDVSRRWTLKDISEILYVSTTTLKRKLAGEDSSFSSIYLNARMNYAARLLRVEGKNITQVSLLCGYDSPSYFASTFKKYFKITPSEFVRIVKNTYKQN</sequence>
<dbReference type="PANTHER" id="PTHR43280">
    <property type="entry name" value="ARAC-FAMILY TRANSCRIPTIONAL REGULATOR"/>
    <property type="match status" value="1"/>
</dbReference>
<evidence type="ECO:0000256" key="3">
    <source>
        <dbReference type="ARBA" id="ARBA00023163"/>
    </source>
</evidence>
<accession>A0A5T7Y7T1</accession>
<dbReference type="InterPro" id="IPR009057">
    <property type="entry name" value="Homeodomain-like_sf"/>
</dbReference>
<evidence type="ECO:0000256" key="2">
    <source>
        <dbReference type="ARBA" id="ARBA00023125"/>
    </source>
</evidence>
<feature type="domain" description="HTH araC/xylS-type" evidence="4">
    <location>
        <begin position="177"/>
        <end position="274"/>
    </location>
</feature>
<protein>
    <submittedName>
        <fullName evidence="5">Helix-turn-helix domain-containing protein</fullName>
    </submittedName>
</protein>
<dbReference type="PROSITE" id="PS01124">
    <property type="entry name" value="HTH_ARAC_FAMILY_2"/>
    <property type="match status" value="1"/>
</dbReference>
<dbReference type="InterPro" id="IPR018060">
    <property type="entry name" value="HTH_AraC"/>
</dbReference>
<dbReference type="PRINTS" id="PR00032">
    <property type="entry name" value="HTHARAC"/>
</dbReference>
<dbReference type="PANTHER" id="PTHR43280:SF33">
    <property type="entry name" value="HTH-TYPE TRANSCRIPTIONAL REGULATOR APPY-RELATED"/>
    <property type="match status" value="1"/>
</dbReference>
<dbReference type="EMBL" id="AAGFGW010000002">
    <property type="protein sequence ID" value="EBN2887356.1"/>
    <property type="molecule type" value="Genomic_DNA"/>
</dbReference>
<organism evidence="5">
    <name type="scientific">Salmonella enterica</name>
    <name type="common">Salmonella choleraesuis</name>
    <dbReference type="NCBI Taxonomy" id="28901"/>
    <lineage>
        <taxon>Bacteria</taxon>
        <taxon>Pseudomonadati</taxon>
        <taxon>Pseudomonadota</taxon>
        <taxon>Gammaproteobacteria</taxon>
        <taxon>Enterobacterales</taxon>
        <taxon>Enterobacteriaceae</taxon>
        <taxon>Salmonella</taxon>
    </lineage>
</organism>
<keyword evidence="3" id="KW-0804">Transcription</keyword>
<evidence type="ECO:0000313" key="5">
    <source>
        <dbReference type="EMBL" id="EBN2887356.1"/>
    </source>
</evidence>
<evidence type="ECO:0000259" key="4">
    <source>
        <dbReference type="PROSITE" id="PS01124"/>
    </source>
</evidence>
<reference evidence="5" key="1">
    <citation type="submission" date="2018-06" db="EMBL/GenBank/DDBJ databases">
        <authorList>
            <consortium name="PulseNet: The National Subtyping Network for Foodborne Disease Surveillance"/>
            <person name="Tarr C.L."/>
            <person name="Trees E."/>
            <person name="Katz L.S."/>
            <person name="Carleton-Romer H.A."/>
            <person name="Stroika S."/>
            <person name="Kucerova Z."/>
            <person name="Roache K.F."/>
            <person name="Sabol A.L."/>
            <person name="Besser J."/>
            <person name="Gerner-Smidt P."/>
        </authorList>
    </citation>
    <scope>NUCLEOTIDE SEQUENCE</scope>
    <source>
        <strain evidence="5">PNUSAS041407</strain>
    </source>
</reference>
<keyword evidence="2" id="KW-0238">DNA-binding</keyword>
<dbReference type="Pfam" id="PF12833">
    <property type="entry name" value="HTH_18"/>
    <property type="match status" value="1"/>
</dbReference>
<dbReference type="GO" id="GO:0043565">
    <property type="term" value="F:sequence-specific DNA binding"/>
    <property type="evidence" value="ECO:0007669"/>
    <property type="project" value="InterPro"/>
</dbReference>
<keyword evidence="1" id="KW-0805">Transcription regulation</keyword>
<dbReference type="SUPFAM" id="SSF46689">
    <property type="entry name" value="Homeodomain-like"/>
    <property type="match status" value="1"/>
</dbReference>
<dbReference type="GO" id="GO:0003700">
    <property type="term" value="F:DNA-binding transcription factor activity"/>
    <property type="evidence" value="ECO:0007669"/>
    <property type="project" value="InterPro"/>
</dbReference>
<dbReference type="InterPro" id="IPR018062">
    <property type="entry name" value="HTH_AraC-typ_CS"/>
</dbReference>
<dbReference type="SMART" id="SM00342">
    <property type="entry name" value="HTH_ARAC"/>
    <property type="match status" value="1"/>
</dbReference>